<dbReference type="PROSITE" id="PS51371">
    <property type="entry name" value="CBS"/>
    <property type="match status" value="2"/>
</dbReference>
<dbReference type="Pfam" id="PF00571">
    <property type="entry name" value="CBS"/>
    <property type="match status" value="2"/>
</dbReference>
<dbReference type="SMART" id="SM00116">
    <property type="entry name" value="CBS"/>
    <property type="match status" value="2"/>
</dbReference>
<feature type="transmembrane region" description="Helical" evidence="2">
    <location>
        <begin position="51"/>
        <end position="70"/>
    </location>
</feature>
<feature type="domain" description="CBS" evidence="3">
    <location>
        <begin position="330"/>
        <end position="388"/>
    </location>
</feature>
<gene>
    <name evidence="4" type="ORF">ACFOFO_14565</name>
</gene>
<feature type="transmembrane region" description="Helical" evidence="2">
    <location>
        <begin position="103"/>
        <end position="121"/>
    </location>
</feature>
<dbReference type="RefSeq" id="WP_390327161.1">
    <property type="nucleotide sequence ID" value="NZ_JBHRTP010000041.1"/>
</dbReference>
<keyword evidence="2" id="KW-0472">Membrane</keyword>
<dbReference type="InterPro" id="IPR000644">
    <property type="entry name" value="CBS_dom"/>
</dbReference>
<evidence type="ECO:0000259" key="3">
    <source>
        <dbReference type="PROSITE" id="PS51371"/>
    </source>
</evidence>
<dbReference type="Proteomes" id="UP001595530">
    <property type="component" value="Unassembled WGS sequence"/>
</dbReference>
<dbReference type="SUPFAM" id="SSF54631">
    <property type="entry name" value="CBS-domain pair"/>
    <property type="match status" value="1"/>
</dbReference>
<accession>A0ABV7F6L6</accession>
<dbReference type="EMBL" id="JBHRTP010000041">
    <property type="protein sequence ID" value="MFC3109170.1"/>
    <property type="molecule type" value="Genomic_DNA"/>
</dbReference>
<sequence length="396" mass="42763">MNPFLQWLQGFVPGAVRVNPVERLRACCGALLGILLTGVATRLSLGSNSGLPLLIAPMGASAVLLFGVPASPLAQPWSIIGGNVVSALIGVSCALWITDPTLAAAVAVAAAIGAMFALRCLHPPSGAVALTAVLGGPAILAQGYRFVLLPVLLNSALLLLVALLFNNATRRRYPHPTRLEHARTHGTADAPAADRLGFTPADLDDVLKQYNQVLDISRDDLESLLLQTEMHAYRRRFGEISCADIMSRDVVTVEFGTTLEDAWRLLREHRIKALPVINRARRVIGIVTQTDFMEHAELDLHQSFDAKLRGFIRRIGHTHSDKPEVVGQIMSSSVRSVLASMHIVELVPLLSASGRHHVPVLDAEKRLVGIVTQTDLIAGMYRARLGETRTAEAQAK</sequence>
<keyword evidence="2" id="KW-1133">Transmembrane helix</keyword>
<keyword evidence="1" id="KW-0129">CBS domain</keyword>
<evidence type="ECO:0000313" key="5">
    <source>
        <dbReference type="Proteomes" id="UP001595530"/>
    </source>
</evidence>
<evidence type="ECO:0000256" key="2">
    <source>
        <dbReference type="SAM" id="Phobius"/>
    </source>
</evidence>
<feature type="domain" description="CBS" evidence="3">
    <location>
        <begin position="246"/>
        <end position="303"/>
    </location>
</feature>
<reference evidence="5" key="1">
    <citation type="journal article" date="2019" name="Int. J. Syst. Evol. Microbiol.">
        <title>The Global Catalogue of Microorganisms (GCM) 10K type strain sequencing project: providing services to taxonomists for standard genome sequencing and annotation.</title>
        <authorList>
            <consortium name="The Broad Institute Genomics Platform"/>
            <consortium name="The Broad Institute Genome Sequencing Center for Infectious Disease"/>
            <person name="Wu L."/>
            <person name="Ma J."/>
        </authorList>
    </citation>
    <scope>NUCLEOTIDE SEQUENCE [LARGE SCALE GENOMIC DNA]</scope>
    <source>
        <strain evidence="5">KCTC 42986</strain>
    </source>
</reference>
<proteinExistence type="predicted"/>
<dbReference type="Pfam" id="PF04982">
    <property type="entry name" value="TM_HPP"/>
    <property type="match status" value="1"/>
</dbReference>
<protein>
    <submittedName>
        <fullName evidence="4">HPP family protein</fullName>
    </submittedName>
</protein>
<evidence type="ECO:0000256" key="1">
    <source>
        <dbReference type="PROSITE-ProRule" id="PRU00703"/>
    </source>
</evidence>
<keyword evidence="5" id="KW-1185">Reference proteome</keyword>
<comment type="caution">
    <text evidence="4">The sequence shown here is derived from an EMBL/GenBank/DDBJ whole genome shotgun (WGS) entry which is preliminary data.</text>
</comment>
<keyword evidence="2" id="KW-0812">Transmembrane</keyword>
<evidence type="ECO:0000313" key="4">
    <source>
        <dbReference type="EMBL" id="MFC3109170.1"/>
    </source>
</evidence>
<dbReference type="InterPro" id="IPR046342">
    <property type="entry name" value="CBS_dom_sf"/>
</dbReference>
<dbReference type="Gene3D" id="3.10.580.10">
    <property type="entry name" value="CBS-domain"/>
    <property type="match status" value="1"/>
</dbReference>
<dbReference type="InterPro" id="IPR058581">
    <property type="entry name" value="TM_HPP"/>
</dbReference>
<dbReference type="CDD" id="cd04600">
    <property type="entry name" value="CBS_pair_HPP_assoc"/>
    <property type="match status" value="1"/>
</dbReference>
<dbReference type="PANTHER" id="PTHR33741">
    <property type="entry name" value="TRANSMEMBRANE PROTEIN DDB_G0269096-RELATED"/>
    <property type="match status" value="1"/>
</dbReference>
<dbReference type="InterPro" id="IPR007065">
    <property type="entry name" value="HPP"/>
</dbReference>
<name>A0ABV7F6L6_9BURK</name>
<feature type="transmembrane region" description="Helical" evidence="2">
    <location>
        <begin position="151"/>
        <end position="169"/>
    </location>
</feature>
<dbReference type="PANTHER" id="PTHR33741:SF5">
    <property type="entry name" value="TRANSMEMBRANE PROTEIN DDB_G0269096-RELATED"/>
    <property type="match status" value="1"/>
</dbReference>
<feature type="transmembrane region" description="Helical" evidence="2">
    <location>
        <begin position="77"/>
        <end position="97"/>
    </location>
</feature>
<organism evidence="4 5">
    <name type="scientific">Undibacterium arcticum</name>
    <dbReference type="NCBI Taxonomy" id="1762892"/>
    <lineage>
        <taxon>Bacteria</taxon>
        <taxon>Pseudomonadati</taxon>
        <taxon>Pseudomonadota</taxon>
        <taxon>Betaproteobacteria</taxon>
        <taxon>Burkholderiales</taxon>
        <taxon>Oxalobacteraceae</taxon>
        <taxon>Undibacterium</taxon>
    </lineage>
</organism>